<dbReference type="InterPro" id="IPR000182">
    <property type="entry name" value="GNAT_dom"/>
</dbReference>
<keyword evidence="2" id="KW-0012">Acyltransferase</keyword>
<dbReference type="CDD" id="cd04301">
    <property type="entry name" value="NAT_SF"/>
    <property type="match status" value="1"/>
</dbReference>
<feature type="non-terminal residue" evidence="2">
    <location>
        <position position="1"/>
    </location>
</feature>
<gene>
    <name evidence="2" type="ORF">H9704_05250</name>
</gene>
<feature type="domain" description="N-acetyltransferase" evidence="1">
    <location>
        <begin position="1"/>
        <end position="103"/>
    </location>
</feature>
<evidence type="ECO:0000313" key="2">
    <source>
        <dbReference type="EMBL" id="HJC05546.1"/>
    </source>
</evidence>
<accession>A0A9D2N0V8</accession>
<protein>
    <submittedName>
        <fullName evidence="2">GNAT family N-acetyltransferase</fullName>
        <ecNumber evidence="2">2.3.1.-</ecNumber>
    </submittedName>
</protein>
<evidence type="ECO:0000259" key="1">
    <source>
        <dbReference type="PROSITE" id="PS51186"/>
    </source>
</evidence>
<dbReference type="Gene3D" id="3.40.630.30">
    <property type="match status" value="1"/>
</dbReference>
<dbReference type="EC" id="2.3.1.-" evidence="2"/>
<name>A0A9D2N0V8_9FIRM</name>
<dbReference type="InterPro" id="IPR016181">
    <property type="entry name" value="Acyl_CoA_acyltransferase"/>
</dbReference>
<comment type="caution">
    <text evidence="2">The sequence shown here is derived from an EMBL/GenBank/DDBJ whole genome shotgun (WGS) entry which is preliminary data.</text>
</comment>
<dbReference type="PROSITE" id="PS51186">
    <property type="entry name" value="GNAT"/>
    <property type="match status" value="1"/>
</dbReference>
<reference evidence="2" key="2">
    <citation type="submission" date="2021-04" db="EMBL/GenBank/DDBJ databases">
        <authorList>
            <person name="Gilroy R."/>
        </authorList>
    </citation>
    <scope>NUCLEOTIDE SEQUENCE</scope>
    <source>
        <strain evidence="2">CHK180-15479</strain>
    </source>
</reference>
<evidence type="ECO:0000313" key="3">
    <source>
        <dbReference type="Proteomes" id="UP000823910"/>
    </source>
</evidence>
<proteinExistence type="predicted"/>
<organism evidence="2 3">
    <name type="scientific">Candidatus Enterocloster excrementipullorum</name>
    <dbReference type="NCBI Taxonomy" id="2838559"/>
    <lineage>
        <taxon>Bacteria</taxon>
        <taxon>Bacillati</taxon>
        <taxon>Bacillota</taxon>
        <taxon>Clostridia</taxon>
        <taxon>Lachnospirales</taxon>
        <taxon>Lachnospiraceae</taxon>
        <taxon>Enterocloster</taxon>
    </lineage>
</organism>
<keyword evidence="2" id="KW-0808">Transferase</keyword>
<dbReference type="AlphaFoldDB" id="A0A9D2N0V8"/>
<reference evidence="2" key="1">
    <citation type="journal article" date="2021" name="PeerJ">
        <title>Extensive microbial diversity within the chicken gut microbiome revealed by metagenomics and culture.</title>
        <authorList>
            <person name="Gilroy R."/>
            <person name="Ravi A."/>
            <person name="Getino M."/>
            <person name="Pursley I."/>
            <person name="Horton D.L."/>
            <person name="Alikhan N.F."/>
            <person name="Baker D."/>
            <person name="Gharbi K."/>
            <person name="Hall N."/>
            <person name="Watson M."/>
            <person name="Adriaenssens E.M."/>
            <person name="Foster-Nyarko E."/>
            <person name="Jarju S."/>
            <person name="Secka A."/>
            <person name="Antonio M."/>
            <person name="Oren A."/>
            <person name="Chaudhuri R.R."/>
            <person name="La Ragione R."/>
            <person name="Hildebrand F."/>
            <person name="Pallen M.J."/>
        </authorList>
    </citation>
    <scope>NUCLEOTIDE SEQUENCE</scope>
    <source>
        <strain evidence="2">CHK180-15479</strain>
    </source>
</reference>
<dbReference type="Proteomes" id="UP000823910">
    <property type="component" value="Unassembled WGS sequence"/>
</dbReference>
<dbReference type="Pfam" id="PF00583">
    <property type="entry name" value="Acetyltransf_1"/>
    <property type="match status" value="1"/>
</dbReference>
<dbReference type="GO" id="GO:0016747">
    <property type="term" value="F:acyltransferase activity, transferring groups other than amino-acyl groups"/>
    <property type="evidence" value="ECO:0007669"/>
    <property type="project" value="InterPro"/>
</dbReference>
<dbReference type="SUPFAM" id="SSF55729">
    <property type="entry name" value="Acyl-CoA N-acyltransferases (Nat)"/>
    <property type="match status" value="1"/>
</dbReference>
<sequence>VLPGAGEDNLGREFGLSGEALSLAAHMDSAAVREKFRGFGLQRRLMEAAEQALAGRGIRYLFCTAHPENLYSQNNIRGLGYEAFQRKKMYGGRMRDLFVKRIPPEGCGKDAANLFSTEDKE</sequence>
<dbReference type="EMBL" id="DWWT01000021">
    <property type="protein sequence ID" value="HJC05546.1"/>
    <property type="molecule type" value="Genomic_DNA"/>
</dbReference>